<organism evidence="5 6">
    <name type="scientific">Defluviicoccus vanus</name>
    <dbReference type="NCBI Taxonomy" id="111831"/>
    <lineage>
        <taxon>Bacteria</taxon>
        <taxon>Pseudomonadati</taxon>
        <taxon>Pseudomonadota</taxon>
        <taxon>Alphaproteobacteria</taxon>
        <taxon>Rhodospirillales</taxon>
        <taxon>Rhodospirillaceae</taxon>
        <taxon>Defluviicoccus</taxon>
    </lineage>
</organism>
<evidence type="ECO:0000256" key="1">
    <source>
        <dbReference type="ARBA" id="ARBA00022598"/>
    </source>
</evidence>
<dbReference type="PANTHER" id="PTHR36510:SF1">
    <property type="entry name" value="GLUTAMATE--CYSTEINE LIGASE 2-RELATED"/>
    <property type="match status" value="1"/>
</dbReference>
<dbReference type="GO" id="GO:0005524">
    <property type="term" value="F:ATP binding"/>
    <property type="evidence" value="ECO:0007669"/>
    <property type="project" value="UniProtKB-KW"/>
</dbReference>
<sequence length="379" mass="42911">MAEPSFTVGIEEEYLLVDRQSREAVTDPPPALLAGCEQRLADLVRPEFLTSQIEVGTRVCRTVGEAGRQLGQLRRQVAEVAGEYGLAPIAASTHPFSEWQTQRHTDKARYHVIARDMQGVARRLLICGMHVHVGLDDDELRIDLMTQASYFLPHLLALSTSSPFWRGEDSGLKSYRLSVFDELPRTGLPSQFASYAEYRRHVDILVNTELIPDASMIWWDIRPSARFPTLEMRITDVCTSLEDAIAIAGLYQCILHMLFRLRRTNQRWRTYDRMLLAENRWRAKRYGIDAGLIDFGRGEVVPFADLTDELLALVAVDAEALDCISQIRHCREIARHGTSAHRQLATYEAAQAAGRDREASLWAVVDGLIEQTVRGLEQH</sequence>
<comment type="catalytic activity">
    <reaction evidence="4">
        <text>L-cysteine + L-glutamate + ATP = gamma-L-glutamyl-L-cysteine + ADP + phosphate + H(+)</text>
        <dbReference type="Rhea" id="RHEA:13285"/>
        <dbReference type="ChEBI" id="CHEBI:15378"/>
        <dbReference type="ChEBI" id="CHEBI:29985"/>
        <dbReference type="ChEBI" id="CHEBI:30616"/>
        <dbReference type="ChEBI" id="CHEBI:35235"/>
        <dbReference type="ChEBI" id="CHEBI:43474"/>
        <dbReference type="ChEBI" id="CHEBI:58173"/>
        <dbReference type="ChEBI" id="CHEBI:456216"/>
        <dbReference type="EC" id="6.3.2.2"/>
    </reaction>
</comment>
<comment type="function">
    <text evidence="4">ATP-dependent carboxylate-amine ligase which exhibits weak glutamate--cysteine ligase activity.</text>
</comment>
<evidence type="ECO:0000256" key="4">
    <source>
        <dbReference type="HAMAP-Rule" id="MF_01609"/>
    </source>
</evidence>
<dbReference type="GO" id="GO:0004357">
    <property type="term" value="F:glutamate-cysteine ligase activity"/>
    <property type="evidence" value="ECO:0007669"/>
    <property type="project" value="UniProtKB-EC"/>
</dbReference>
<dbReference type="InterPro" id="IPR006336">
    <property type="entry name" value="GCS2"/>
</dbReference>
<dbReference type="EMBL" id="CP053923">
    <property type="protein sequence ID" value="QNT70422.1"/>
    <property type="molecule type" value="Genomic_DNA"/>
</dbReference>
<protein>
    <recommendedName>
        <fullName evidence="4">Putative glutamate--cysteine ligase 2</fullName>
        <ecNumber evidence="4">6.3.2.2</ecNumber>
    </recommendedName>
    <alternativeName>
        <fullName evidence="4">Gamma-glutamylcysteine synthetase 2</fullName>
        <shortName evidence="4">GCS 2</shortName>
        <shortName evidence="4">Gamma-GCS 2</shortName>
    </alternativeName>
</protein>
<dbReference type="Proteomes" id="UP000516369">
    <property type="component" value="Chromosome"/>
</dbReference>
<dbReference type="InterPro" id="IPR011793">
    <property type="entry name" value="YbdK"/>
</dbReference>
<evidence type="ECO:0000313" key="6">
    <source>
        <dbReference type="Proteomes" id="UP000516369"/>
    </source>
</evidence>
<name>A0A7H1N3Y6_9PROT</name>
<dbReference type="Gene3D" id="3.30.590.20">
    <property type="match status" value="1"/>
</dbReference>
<dbReference type="SUPFAM" id="SSF55931">
    <property type="entry name" value="Glutamine synthetase/guanido kinase"/>
    <property type="match status" value="1"/>
</dbReference>
<dbReference type="HAMAP" id="MF_01609">
    <property type="entry name" value="Glu_cys_ligase_2"/>
    <property type="match status" value="1"/>
</dbReference>
<accession>A0A7H1N3Y6</accession>
<gene>
    <name evidence="5" type="ORF">HQ394_15170</name>
</gene>
<comment type="similarity">
    <text evidence="4">Belongs to the glutamate--cysteine ligase type 2 family. YbdK subfamily.</text>
</comment>
<dbReference type="KEGG" id="dvn:HQ394_15170"/>
<evidence type="ECO:0000313" key="5">
    <source>
        <dbReference type="EMBL" id="QNT70422.1"/>
    </source>
</evidence>
<dbReference type="NCBIfam" id="NF010039">
    <property type="entry name" value="PRK13515.1"/>
    <property type="match status" value="1"/>
</dbReference>
<dbReference type="InterPro" id="IPR014746">
    <property type="entry name" value="Gln_synth/guanido_kin_cat_dom"/>
</dbReference>
<keyword evidence="6" id="KW-1185">Reference proteome</keyword>
<dbReference type="InterPro" id="IPR050141">
    <property type="entry name" value="GCL_type2/YbdK_subfam"/>
</dbReference>
<dbReference type="GO" id="GO:0042398">
    <property type="term" value="P:modified amino acid biosynthetic process"/>
    <property type="evidence" value="ECO:0007669"/>
    <property type="project" value="InterPro"/>
</dbReference>
<proteinExistence type="inferred from homology"/>
<dbReference type="PANTHER" id="PTHR36510">
    <property type="entry name" value="GLUTAMATE--CYSTEINE LIGASE 2-RELATED"/>
    <property type="match status" value="1"/>
</dbReference>
<dbReference type="EC" id="6.3.2.2" evidence="4"/>
<keyword evidence="2 4" id="KW-0547">Nucleotide-binding</keyword>
<keyword evidence="1 4" id="KW-0436">Ligase</keyword>
<keyword evidence="3 4" id="KW-0067">ATP-binding</keyword>
<dbReference type="NCBIfam" id="TIGR02050">
    <property type="entry name" value="gshA_cyan_rel"/>
    <property type="match status" value="1"/>
</dbReference>
<dbReference type="RefSeq" id="WP_190260900.1">
    <property type="nucleotide sequence ID" value="NZ_CP053923.1"/>
</dbReference>
<reference evidence="5 6" key="1">
    <citation type="submission" date="2020-05" db="EMBL/GenBank/DDBJ databases">
        <title>Complete closed genome sequence of Defluviicoccus vanus.</title>
        <authorList>
            <person name="Bessarab I."/>
            <person name="Arumugam K."/>
            <person name="Maszenan A.M."/>
            <person name="Seviour R.J."/>
            <person name="Williams R.B."/>
        </authorList>
    </citation>
    <scope>NUCLEOTIDE SEQUENCE [LARGE SCALE GENOMIC DNA]</scope>
    <source>
        <strain evidence="5 6">Ben 114</strain>
    </source>
</reference>
<evidence type="ECO:0000256" key="3">
    <source>
        <dbReference type="ARBA" id="ARBA00022840"/>
    </source>
</evidence>
<evidence type="ECO:0000256" key="2">
    <source>
        <dbReference type="ARBA" id="ARBA00022741"/>
    </source>
</evidence>
<dbReference type="Pfam" id="PF04107">
    <property type="entry name" value="GCS2"/>
    <property type="match status" value="1"/>
</dbReference>
<dbReference type="AlphaFoldDB" id="A0A7H1N3Y6"/>